<evidence type="ECO:0000256" key="3">
    <source>
        <dbReference type="ARBA" id="ARBA00023157"/>
    </source>
</evidence>
<dbReference type="GO" id="GO:0045454">
    <property type="term" value="P:cell redox homeostasis"/>
    <property type="evidence" value="ECO:0007669"/>
    <property type="project" value="TreeGrafter"/>
</dbReference>
<feature type="domain" description="Thioredoxin" evidence="6">
    <location>
        <begin position="104"/>
        <end position="256"/>
    </location>
</feature>
<dbReference type="CDD" id="cd02947">
    <property type="entry name" value="TRX_family"/>
    <property type="match status" value="1"/>
</dbReference>
<dbReference type="AlphaFoldDB" id="A0A1M4VSV6"/>
<keyword evidence="2" id="KW-0249">Electron transport</keyword>
<dbReference type="PANTHER" id="PTHR45663">
    <property type="entry name" value="GEO12009P1"/>
    <property type="match status" value="1"/>
</dbReference>
<dbReference type="CDD" id="cd00158">
    <property type="entry name" value="RHOD"/>
    <property type="match status" value="1"/>
</dbReference>
<dbReference type="Pfam" id="PF00085">
    <property type="entry name" value="Thioredoxin"/>
    <property type="match status" value="1"/>
</dbReference>
<evidence type="ECO:0000256" key="2">
    <source>
        <dbReference type="ARBA" id="ARBA00022982"/>
    </source>
</evidence>
<dbReference type="GO" id="GO:0015035">
    <property type="term" value="F:protein-disulfide reductase activity"/>
    <property type="evidence" value="ECO:0007669"/>
    <property type="project" value="TreeGrafter"/>
</dbReference>
<sequence length="256" mass="29233">MKLALNSNNVITEAITKWILKQLFLILFFVGIVFSVDAQEFKNVGSKTFSQLIKTDAGIILDVRTPDEFSRGHIEGATNMDSESRELKKKLLLLSKEVPIYIYCLSGDRSRDVARVLTQNGYAKVYNLRRGTIEWRLLGYPLIKEKNAKKITDIIYSTDDFDKILKEHNIVFVDFFAPWCAPCKKMMPDIEKLEKEYAGKVKIVKANLEANNALAHRYHVESVPTLMLFSSGVNVFKKEGIMAYGKIKELLDESIQ</sequence>
<evidence type="ECO:0000256" key="4">
    <source>
        <dbReference type="ARBA" id="ARBA00023284"/>
    </source>
</evidence>
<evidence type="ECO:0000259" key="5">
    <source>
        <dbReference type="PROSITE" id="PS50206"/>
    </source>
</evidence>
<evidence type="ECO:0000313" key="8">
    <source>
        <dbReference type="Proteomes" id="UP000184164"/>
    </source>
</evidence>
<dbReference type="SUPFAM" id="SSF52821">
    <property type="entry name" value="Rhodanese/Cell cycle control phosphatase"/>
    <property type="match status" value="1"/>
</dbReference>
<dbReference type="EMBL" id="FQUM01000002">
    <property type="protein sequence ID" value="SHE72116.1"/>
    <property type="molecule type" value="Genomic_DNA"/>
</dbReference>
<keyword evidence="3" id="KW-1015">Disulfide bond</keyword>
<protein>
    <submittedName>
        <fullName evidence="7">Thioredoxin</fullName>
    </submittedName>
</protein>
<name>A0A1M4VSV6_9BACT</name>
<dbReference type="InterPro" id="IPR001763">
    <property type="entry name" value="Rhodanese-like_dom"/>
</dbReference>
<dbReference type="Proteomes" id="UP000184164">
    <property type="component" value="Unassembled WGS sequence"/>
</dbReference>
<dbReference type="Pfam" id="PF00581">
    <property type="entry name" value="Rhodanese"/>
    <property type="match status" value="1"/>
</dbReference>
<dbReference type="Gene3D" id="3.40.250.10">
    <property type="entry name" value="Rhodanese-like domain"/>
    <property type="match status" value="1"/>
</dbReference>
<keyword evidence="4" id="KW-0676">Redox-active center</keyword>
<organism evidence="7 8">
    <name type="scientific">Mariniphaga anaerophila</name>
    <dbReference type="NCBI Taxonomy" id="1484053"/>
    <lineage>
        <taxon>Bacteria</taxon>
        <taxon>Pseudomonadati</taxon>
        <taxon>Bacteroidota</taxon>
        <taxon>Bacteroidia</taxon>
        <taxon>Marinilabiliales</taxon>
        <taxon>Prolixibacteraceae</taxon>
        <taxon>Mariniphaga</taxon>
    </lineage>
</organism>
<dbReference type="OrthoDB" id="1450994at2"/>
<feature type="domain" description="Rhodanese" evidence="5">
    <location>
        <begin position="54"/>
        <end position="144"/>
    </location>
</feature>
<keyword evidence="1" id="KW-0813">Transport</keyword>
<dbReference type="SUPFAM" id="SSF52833">
    <property type="entry name" value="Thioredoxin-like"/>
    <property type="match status" value="1"/>
</dbReference>
<dbReference type="InterPro" id="IPR013766">
    <property type="entry name" value="Thioredoxin_domain"/>
</dbReference>
<dbReference type="InterPro" id="IPR036873">
    <property type="entry name" value="Rhodanese-like_dom_sf"/>
</dbReference>
<dbReference type="InterPro" id="IPR017937">
    <property type="entry name" value="Thioredoxin_CS"/>
</dbReference>
<dbReference type="PRINTS" id="PR00421">
    <property type="entry name" value="THIOREDOXIN"/>
</dbReference>
<dbReference type="InterPro" id="IPR036249">
    <property type="entry name" value="Thioredoxin-like_sf"/>
</dbReference>
<dbReference type="PROSITE" id="PS00194">
    <property type="entry name" value="THIOREDOXIN_1"/>
    <property type="match status" value="1"/>
</dbReference>
<dbReference type="GO" id="GO:0005829">
    <property type="term" value="C:cytosol"/>
    <property type="evidence" value="ECO:0007669"/>
    <property type="project" value="TreeGrafter"/>
</dbReference>
<dbReference type="RefSeq" id="WP_072999255.1">
    <property type="nucleotide sequence ID" value="NZ_FQUM01000002.1"/>
</dbReference>
<evidence type="ECO:0000313" key="7">
    <source>
        <dbReference type="EMBL" id="SHE72116.1"/>
    </source>
</evidence>
<dbReference type="Gene3D" id="3.40.30.10">
    <property type="entry name" value="Glutaredoxin"/>
    <property type="match status" value="1"/>
</dbReference>
<keyword evidence="8" id="KW-1185">Reference proteome</keyword>
<dbReference type="SMART" id="SM00450">
    <property type="entry name" value="RHOD"/>
    <property type="match status" value="1"/>
</dbReference>
<evidence type="ECO:0000259" key="6">
    <source>
        <dbReference type="PROSITE" id="PS51352"/>
    </source>
</evidence>
<evidence type="ECO:0000256" key="1">
    <source>
        <dbReference type="ARBA" id="ARBA00022448"/>
    </source>
</evidence>
<accession>A0A1M4VSV6</accession>
<dbReference type="PROSITE" id="PS51352">
    <property type="entry name" value="THIOREDOXIN_2"/>
    <property type="match status" value="1"/>
</dbReference>
<gene>
    <name evidence="7" type="ORF">SAMN05444274_102201</name>
</gene>
<dbReference type="PANTHER" id="PTHR45663:SF11">
    <property type="entry name" value="GEO12009P1"/>
    <property type="match status" value="1"/>
</dbReference>
<proteinExistence type="predicted"/>
<reference evidence="7 8" key="1">
    <citation type="submission" date="2016-11" db="EMBL/GenBank/DDBJ databases">
        <authorList>
            <person name="Jaros S."/>
            <person name="Januszkiewicz K."/>
            <person name="Wedrychowicz H."/>
        </authorList>
    </citation>
    <scope>NUCLEOTIDE SEQUENCE [LARGE SCALE GENOMIC DNA]</scope>
    <source>
        <strain evidence="7 8">DSM 26910</strain>
    </source>
</reference>
<dbReference type="STRING" id="1484053.SAMN05444274_102201"/>
<dbReference type="PROSITE" id="PS50206">
    <property type="entry name" value="RHODANESE_3"/>
    <property type="match status" value="1"/>
</dbReference>